<dbReference type="PROSITE" id="PS51257">
    <property type="entry name" value="PROKAR_LIPOPROTEIN"/>
    <property type="match status" value="1"/>
</dbReference>
<protein>
    <submittedName>
        <fullName evidence="2">DUF3515 domain-containing protein</fullName>
    </submittedName>
</protein>
<feature type="signal peptide" evidence="1">
    <location>
        <begin position="1"/>
        <end position="29"/>
    </location>
</feature>
<reference evidence="2 3" key="1">
    <citation type="submission" date="2019-05" db="EMBL/GenBank/DDBJ databases">
        <authorList>
            <person name="Hariharan J."/>
            <person name="Choudoir M.J."/>
            <person name="Diebold P."/>
            <person name="Panke-Buisse K."/>
            <person name="Buckley D.H."/>
        </authorList>
    </citation>
    <scope>NUCLEOTIDE SEQUENCE [LARGE SCALE GENOMIC DNA]</scope>
    <source>
        <strain evidence="2 3">SUN51</strain>
    </source>
</reference>
<accession>A0A5A9ZXT1</accession>
<dbReference type="RefSeq" id="WP_149515412.1">
    <property type="nucleotide sequence ID" value="NZ_VDFC01000075.1"/>
</dbReference>
<evidence type="ECO:0000256" key="1">
    <source>
        <dbReference type="SAM" id="SignalP"/>
    </source>
</evidence>
<dbReference type="Proteomes" id="UP000324965">
    <property type="component" value="Unassembled WGS sequence"/>
</dbReference>
<proteinExistence type="predicted"/>
<name>A0A5A9ZXT1_9ACTN</name>
<gene>
    <name evidence="2" type="ORF">FGF04_35040</name>
</gene>
<dbReference type="EMBL" id="VDFC01000075">
    <property type="protein sequence ID" value="KAA0922358.1"/>
    <property type="molecule type" value="Genomic_DNA"/>
</dbReference>
<dbReference type="OrthoDB" id="3213819at2"/>
<dbReference type="InterPro" id="IPR021903">
    <property type="entry name" value="DUF3515"/>
</dbReference>
<dbReference type="AlphaFoldDB" id="A0A5A9ZXT1"/>
<sequence>MDLFRHRRASSVGLPALVLLIAATGCSSADDNAPTPVPSPGQKAAKLCRNLDESLPRKVDGLDREDPEPRSALTAGWGSPAIILRCGVSRPAKMVDPRVADGSDPDAIGGGVNGVRCGVSRPAKMVDPRVADGSDPDAIGGGVNGGGWLMEERDDGSTRFTSAQRAVYVEVTVPSGRDTASVLVDLAGAIKKSIPLGIAD</sequence>
<dbReference type="Pfam" id="PF12028">
    <property type="entry name" value="DUF3515"/>
    <property type="match status" value="2"/>
</dbReference>
<feature type="chain" id="PRO_5022684596" evidence="1">
    <location>
        <begin position="30"/>
        <end position="200"/>
    </location>
</feature>
<evidence type="ECO:0000313" key="2">
    <source>
        <dbReference type="EMBL" id="KAA0922358.1"/>
    </source>
</evidence>
<evidence type="ECO:0000313" key="3">
    <source>
        <dbReference type="Proteomes" id="UP000324965"/>
    </source>
</evidence>
<keyword evidence="3" id="KW-1185">Reference proteome</keyword>
<comment type="caution">
    <text evidence="2">The sequence shown here is derived from an EMBL/GenBank/DDBJ whole genome shotgun (WGS) entry which is preliminary data.</text>
</comment>
<organism evidence="2 3">
    <name type="scientific">Streptomyces apricus</name>
    <dbReference type="NCBI Taxonomy" id="1828112"/>
    <lineage>
        <taxon>Bacteria</taxon>
        <taxon>Bacillati</taxon>
        <taxon>Actinomycetota</taxon>
        <taxon>Actinomycetes</taxon>
        <taxon>Kitasatosporales</taxon>
        <taxon>Streptomycetaceae</taxon>
        <taxon>Streptomyces</taxon>
    </lineage>
</organism>
<keyword evidence="1" id="KW-0732">Signal</keyword>